<evidence type="ECO:0000256" key="2">
    <source>
        <dbReference type="SAM" id="Phobius"/>
    </source>
</evidence>
<feature type="compositionally biased region" description="Low complexity" evidence="1">
    <location>
        <begin position="1"/>
        <end position="10"/>
    </location>
</feature>
<evidence type="ECO:0000313" key="4">
    <source>
        <dbReference type="Proteomes" id="UP001501147"/>
    </source>
</evidence>
<name>A0ABP9B7Q8_9ACTN</name>
<protein>
    <submittedName>
        <fullName evidence="3">DUF6328 family protein</fullName>
    </submittedName>
</protein>
<keyword evidence="2" id="KW-1133">Transmembrane helix</keyword>
<evidence type="ECO:0000256" key="1">
    <source>
        <dbReference type="SAM" id="MobiDB-lite"/>
    </source>
</evidence>
<feature type="transmembrane region" description="Helical" evidence="2">
    <location>
        <begin position="174"/>
        <end position="196"/>
    </location>
</feature>
<organism evidence="3 4">
    <name type="scientific">Streptomyces sanyensis</name>
    <dbReference type="NCBI Taxonomy" id="568869"/>
    <lineage>
        <taxon>Bacteria</taxon>
        <taxon>Bacillati</taxon>
        <taxon>Actinomycetota</taxon>
        <taxon>Actinomycetes</taxon>
        <taxon>Kitasatosporales</taxon>
        <taxon>Streptomycetaceae</taxon>
        <taxon>Streptomyces</taxon>
    </lineage>
</organism>
<keyword evidence="2" id="KW-0472">Membrane</keyword>
<accession>A0ABP9B7Q8</accession>
<proteinExistence type="predicted"/>
<comment type="caution">
    <text evidence="3">The sequence shown here is derived from an EMBL/GenBank/DDBJ whole genome shotgun (WGS) entry which is preliminary data.</text>
</comment>
<dbReference type="Pfam" id="PF19853">
    <property type="entry name" value="DUF6328"/>
    <property type="match status" value="1"/>
</dbReference>
<dbReference type="Proteomes" id="UP001501147">
    <property type="component" value="Unassembled WGS sequence"/>
</dbReference>
<dbReference type="InterPro" id="IPR046291">
    <property type="entry name" value="DUF6328"/>
</dbReference>
<evidence type="ECO:0000313" key="3">
    <source>
        <dbReference type="EMBL" id="GAA4791171.1"/>
    </source>
</evidence>
<keyword evidence="4" id="KW-1185">Reference proteome</keyword>
<reference evidence="4" key="1">
    <citation type="journal article" date="2019" name="Int. J. Syst. Evol. Microbiol.">
        <title>The Global Catalogue of Microorganisms (GCM) 10K type strain sequencing project: providing services to taxonomists for standard genome sequencing and annotation.</title>
        <authorList>
            <consortium name="The Broad Institute Genomics Platform"/>
            <consortium name="The Broad Institute Genome Sequencing Center for Infectious Disease"/>
            <person name="Wu L."/>
            <person name="Ma J."/>
        </authorList>
    </citation>
    <scope>NUCLEOTIDE SEQUENCE [LARGE SCALE GENOMIC DNA]</scope>
    <source>
        <strain evidence="4">JCM 18324</strain>
    </source>
</reference>
<sequence>MTQDGGSPEGARPERPGRGGDPACTGPAHEGAWPGREAEAERGLHPVGPRGRHETEEERADRRWIDLLQELRVAQTGVQILFGFLLTVAFQPRFSELSGTDRAIYTVTVLLGAATTGALVAPVALHRTVTGRRLKPQTVDWASRLTVVALLLLLCTMACALLLILRVAVADADAMWLVGAMVAWFVLCWFVLPLWLRARERGDRDG</sequence>
<feature type="region of interest" description="Disordered" evidence="1">
    <location>
        <begin position="1"/>
        <end position="59"/>
    </location>
</feature>
<gene>
    <name evidence="3" type="ORF">GCM10023329_48710</name>
</gene>
<feature type="transmembrane region" description="Helical" evidence="2">
    <location>
        <begin position="145"/>
        <end position="168"/>
    </location>
</feature>
<keyword evidence="2" id="KW-0812">Transmembrane</keyword>
<dbReference type="EMBL" id="BAABJV010000017">
    <property type="protein sequence ID" value="GAA4791171.1"/>
    <property type="molecule type" value="Genomic_DNA"/>
</dbReference>
<feature type="transmembrane region" description="Helical" evidence="2">
    <location>
        <begin position="103"/>
        <end position="125"/>
    </location>
</feature>